<dbReference type="GO" id="GO:0010106">
    <property type="term" value="P:cellular response to iron ion starvation"/>
    <property type="evidence" value="ECO:0007669"/>
    <property type="project" value="UniProtKB-ARBA"/>
</dbReference>
<evidence type="ECO:0000256" key="2">
    <source>
        <dbReference type="ARBA" id="ARBA00022450"/>
    </source>
</evidence>
<evidence type="ECO:0000256" key="4">
    <source>
        <dbReference type="ARBA" id="ARBA00022598"/>
    </source>
</evidence>
<dbReference type="InterPro" id="IPR001242">
    <property type="entry name" value="Condensation_dom"/>
</dbReference>
<dbReference type="Gene3D" id="1.10.1200.10">
    <property type="entry name" value="ACP-like"/>
    <property type="match status" value="5"/>
</dbReference>
<accession>A0A2V1DX42</accession>
<dbReference type="InterPro" id="IPR042099">
    <property type="entry name" value="ANL_N_sf"/>
</dbReference>
<dbReference type="SUPFAM" id="SSF47336">
    <property type="entry name" value="ACP-like"/>
    <property type="match status" value="5"/>
</dbReference>
<dbReference type="FunFam" id="3.30.300.30:FF:000015">
    <property type="entry name" value="Nonribosomal peptide synthase SidD"/>
    <property type="match status" value="2"/>
</dbReference>
<dbReference type="PANTHER" id="PTHR45527:SF1">
    <property type="entry name" value="FATTY ACID SYNTHASE"/>
    <property type="match status" value="1"/>
</dbReference>
<dbReference type="SUPFAM" id="SSF52777">
    <property type="entry name" value="CoA-dependent acyltransferases"/>
    <property type="match status" value="12"/>
</dbReference>
<evidence type="ECO:0000313" key="7">
    <source>
        <dbReference type="EMBL" id="PVI01410.1"/>
    </source>
</evidence>
<evidence type="ECO:0000259" key="6">
    <source>
        <dbReference type="PROSITE" id="PS50075"/>
    </source>
</evidence>
<name>A0A2V1DX42_9PLEO</name>
<keyword evidence="2" id="KW-0596">Phosphopantetheine</keyword>
<dbReference type="GO" id="GO:0031169">
    <property type="term" value="P:ferrichrome biosynthetic process"/>
    <property type="evidence" value="ECO:0007669"/>
    <property type="project" value="UniProtKB-ARBA"/>
</dbReference>
<dbReference type="FunFam" id="3.40.50.980:FF:000001">
    <property type="entry name" value="Non-ribosomal peptide synthetase"/>
    <property type="match status" value="2"/>
</dbReference>
<dbReference type="InterPro" id="IPR006162">
    <property type="entry name" value="Ppantetheine_attach_site"/>
</dbReference>
<proteinExistence type="inferred from homology"/>
<organism evidence="7 8">
    <name type="scientific">Periconia macrospinosa</name>
    <dbReference type="NCBI Taxonomy" id="97972"/>
    <lineage>
        <taxon>Eukaryota</taxon>
        <taxon>Fungi</taxon>
        <taxon>Dikarya</taxon>
        <taxon>Ascomycota</taxon>
        <taxon>Pezizomycotina</taxon>
        <taxon>Dothideomycetes</taxon>
        <taxon>Pleosporomycetidae</taxon>
        <taxon>Pleosporales</taxon>
        <taxon>Massarineae</taxon>
        <taxon>Periconiaceae</taxon>
        <taxon>Periconia</taxon>
    </lineage>
</organism>
<dbReference type="Pfam" id="PF00550">
    <property type="entry name" value="PP-binding"/>
    <property type="match status" value="5"/>
</dbReference>
<dbReference type="SUPFAM" id="SSF56801">
    <property type="entry name" value="Acetyl-CoA synthetase-like"/>
    <property type="match status" value="4"/>
</dbReference>
<dbReference type="GO" id="GO:0005737">
    <property type="term" value="C:cytoplasm"/>
    <property type="evidence" value="ECO:0007669"/>
    <property type="project" value="TreeGrafter"/>
</dbReference>
<evidence type="ECO:0000256" key="3">
    <source>
        <dbReference type="ARBA" id="ARBA00022553"/>
    </source>
</evidence>
<dbReference type="PROSITE" id="PS00012">
    <property type="entry name" value="PHOSPHOPANTETHEINE"/>
    <property type="match status" value="4"/>
</dbReference>
<keyword evidence="4" id="KW-0436">Ligase</keyword>
<keyword evidence="3" id="KW-0597">Phosphoprotein</keyword>
<gene>
    <name evidence="7" type="ORF">DM02DRAFT_525045</name>
</gene>
<feature type="domain" description="Carrier" evidence="6">
    <location>
        <begin position="1595"/>
        <end position="1672"/>
    </location>
</feature>
<protein>
    <recommendedName>
        <fullName evidence="6">Carrier domain-containing protein</fullName>
    </recommendedName>
</protein>
<dbReference type="Proteomes" id="UP000244855">
    <property type="component" value="Unassembled WGS sequence"/>
</dbReference>
<dbReference type="Pfam" id="PF00501">
    <property type="entry name" value="AMP-binding"/>
    <property type="match status" value="4"/>
</dbReference>
<dbReference type="CDD" id="cd19542">
    <property type="entry name" value="CT_NRPS-like"/>
    <property type="match status" value="2"/>
</dbReference>
<dbReference type="InterPro" id="IPR009081">
    <property type="entry name" value="PP-bd_ACP"/>
</dbReference>
<dbReference type="FunFam" id="3.40.50.12780:FF:000024">
    <property type="entry name" value="Nonribosomal siderophore peptide synthase SidC"/>
    <property type="match status" value="2"/>
</dbReference>
<dbReference type="InterPro" id="IPR020845">
    <property type="entry name" value="AMP-binding_CS"/>
</dbReference>
<dbReference type="InterPro" id="IPR023213">
    <property type="entry name" value="CAT-like_dom_sf"/>
</dbReference>
<evidence type="ECO:0000256" key="1">
    <source>
        <dbReference type="ARBA" id="ARBA00004924"/>
    </source>
</evidence>
<dbReference type="GO" id="GO:0043041">
    <property type="term" value="P:amino acid activation for nonribosomal peptide biosynthetic process"/>
    <property type="evidence" value="ECO:0007669"/>
    <property type="project" value="TreeGrafter"/>
</dbReference>
<feature type="domain" description="Carrier" evidence="6">
    <location>
        <begin position="3720"/>
        <end position="3797"/>
    </location>
</feature>
<evidence type="ECO:0000313" key="8">
    <source>
        <dbReference type="Proteomes" id="UP000244855"/>
    </source>
</evidence>
<dbReference type="Gene3D" id="3.30.559.10">
    <property type="entry name" value="Chloramphenicol acetyltransferase-like domain"/>
    <property type="match status" value="6"/>
</dbReference>
<feature type="domain" description="Carrier" evidence="6">
    <location>
        <begin position="4831"/>
        <end position="4905"/>
    </location>
</feature>
<reference evidence="7 8" key="1">
    <citation type="journal article" date="2018" name="Sci. Rep.">
        <title>Comparative genomics provides insights into the lifestyle and reveals functional heterogeneity of dark septate endophytic fungi.</title>
        <authorList>
            <person name="Knapp D.G."/>
            <person name="Nemeth J.B."/>
            <person name="Barry K."/>
            <person name="Hainaut M."/>
            <person name="Henrissat B."/>
            <person name="Johnson J."/>
            <person name="Kuo A."/>
            <person name="Lim J.H.P."/>
            <person name="Lipzen A."/>
            <person name="Nolan M."/>
            <person name="Ohm R.A."/>
            <person name="Tamas L."/>
            <person name="Grigoriev I.V."/>
            <person name="Spatafora J.W."/>
            <person name="Nagy L.G."/>
            <person name="Kovacs G.M."/>
        </authorList>
    </citation>
    <scope>NUCLEOTIDE SEQUENCE [LARGE SCALE GENOMIC DNA]</scope>
    <source>
        <strain evidence="7 8">DSE2036</strain>
    </source>
</reference>
<dbReference type="Gene3D" id="3.30.300.30">
    <property type="match status" value="4"/>
</dbReference>
<dbReference type="NCBIfam" id="NF003417">
    <property type="entry name" value="PRK04813.1"/>
    <property type="match status" value="4"/>
</dbReference>
<dbReference type="InterPro" id="IPR020806">
    <property type="entry name" value="PKS_PP-bd"/>
</dbReference>
<keyword evidence="8" id="KW-1185">Reference proteome</keyword>
<comment type="similarity">
    <text evidence="5">Belongs to the NRP synthetase family.</text>
</comment>
<dbReference type="PROSITE" id="PS50075">
    <property type="entry name" value="CARRIER"/>
    <property type="match status" value="5"/>
</dbReference>
<dbReference type="Pfam" id="PF00668">
    <property type="entry name" value="Condensation"/>
    <property type="match status" value="6"/>
</dbReference>
<dbReference type="FunFam" id="3.30.300.30:FF:000033">
    <property type="entry name" value="Nonribosomal siderophore peptide synthase SidC"/>
    <property type="match status" value="1"/>
</dbReference>
<dbReference type="PROSITE" id="PS00455">
    <property type="entry name" value="AMP_BINDING"/>
    <property type="match status" value="1"/>
</dbReference>
<dbReference type="PANTHER" id="PTHR45527">
    <property type="entry name" value="NONRIBOSOMAL PEPTIDE SYNTHETASE"/>
    <property type="match status" value="1"/>
</dbReference>
<feature type="domain" description="Carrier" evidence="6">
    <location>
        <begin position="2646"/>
        <end position="2722"/>
    </location>
</feature>
<dbReference type="InterPro" id="IPR045851">
    <property type="entry name" value="AMP-bd_C_sf"/>
</dbReference>
<evidence type="ECO:0000256" key="5">
    <source>
        <dbReference type="ARBA" id="ARBA00029454"/>
    </source>
</evidence>
<sequence>MLLEREPIPESSILNRNPKILEGPRLLHQLVRHSSSINAPAIDFLEDGSRRRTLTYGELHTSSDVLAKRIALALDGLEDSSLIIPVILPQSPELYITLLAILKAGRAFCPIGLDTPKERLQYIIQDVRANLIITNVTQRENLAPSSGLQIISVEQVLSDTSDCMRIQLPDPKPAHLAYVLYTSGSTGLPKAVSVSHLAVTQSLLAHDRHIPRFSRFLQFAAPTFDVSIFEIFFPLYRGSTLVGCVRNEMLNDLPGTINSLQVDAAELTPTVVDNLLRGRSSVPNLKLLLTIGEMLTSSVVKEYGGDGSKESILWAMYGPTEAAIHCTLQPRFQSNSPVGNIGFPLDTVSIFVASPVSESSEHSSVDVLPIGEIGELVIGGNQVADEYLNRPKLTAGSFIKHPEHGYLYRTGDKARLHCDGTLECLGRIVSGQIKLRGQRVELGEIEQVIRKVKDCLGVTVMVIEERLVAFCAVVSRNTTTASILDMCKHWLPPHMVPNDVVIVDRMPQLASGKTDQKMLRTQYLESRCNGDTQILDTNGTANDRLVAIIQKSLNRSTSNGKYADIVGIDSLGSIRVASALREQGYSITPIDVLSSQNLTSLIRMCEKRRASKESSESLGVEMPIEDFPELHNYRDDIESVLPCTALQEAMLAETSIRPSAYCNWIEVELNQPIEPSQVEQSLHALARNNEILRSGFIPTSSTTASFAQVVWKELPQSAINEVASFSRSFSLGSTDSLLRPFAIQLICESKSSRLLFQLHHAIYDGWSFDLLMYDLQGLIAGRALDPRPQYREVVRYHTSVRRSETIEGDKQYWAEKLHDYSPIRLPNYNGKVVKSNGLQHMCGETSVDAQSLYSCAKRLSVHPQVFFQAAVAYIFSLYVSSEDVVIGTVTSGRTIPVTRVEDIMGPCIASLPFRSNIAEHETVKDLLMQTQQANRDMLHHCTVPLRDITKICGLQPGEHLFEILFVWQQSLISNSEQSPDLRIVDSADDLEYKITLEFEPQEDTILYRINYDPSVIPEAQANYLSTQIQQVVNYFLSNTNSEVGDIIKAFQPDTISLANAEPHQSPIEYGPAHAVEKWASEASEREAVVFGTIDNGSMRIDKTLTYGALNTQANQLAHLFLERGVKNDQPIGIVLEKSTTLYVAILAVLKIGCGYLPITPETPLERTRTILTDAEVALTVSEPSVSHHLQKHGFAVLDLDNLDLSRYPNHNPGIPYHGSHLAYAIFTSGSTGKPKGVLVTQDNLMSNLEYLSTLYPTSSNSRMLQSCSQAFDVSVFEIFFSWYVGIALCTARKDDLFYDFEGAINSLEITHLSLTPTVAGLVDPIRVPKVHFLVTAGEALTENVKRKWAGRGLFQGYGPSETTNICTIRPNVTSEDTINNIGKSFPNTSTLILAPEKDHFVPRGAIGELCFGGSQVFRGYLKRPDLNATKIIDHPLYGRIYRSGDMGILLPDDTITFTGRIDDQVKIRGQRVELGEITSIMLDHSAVSDCATVLLQQDSNSQSLVCFWVPENVAVADFEALAPNDYRSVIIDLFETLSLQLPSYMVPSHLIPITRIPMTVQAKVDKRILHSTYGNLPSSWLESSTSTQDTEEGTQQLSWSERTIVEILARTLSVEAAHIRRSSSFFNLGVDSISAISLAKGLRDAGFGQVQVSAILKNPSVKRLSAVLAGESEKQVSIKEKSVDIADVFSAERVRQIKSDFESRGEHVEAVLSCTALQGAMLSSASPSDSSYQNTMVFRVNGDLDNLMKCWSHMFERHQIFRTAFLATDDAQYAFAQIVLTAKEFQFDKIDSNADPTIHFQQSISDQLRQNLPPVKIGVQESGASKRIVFSCHHALYDGTAISALFSEIQSMYQGVDLPAPVPYGRYLEHMINLNFDAADHFWTESLRGFGPVAFPSISSKVHKPEVHSGFIERTMRTTLGDAHRFCQDSSISLLSLLQSSWAKMLHFSLGESDLCFGNVVSGRTLPEEDLHRLVAPCFNTIPVRINFDFRRSNTDLCKLLHAFNIDVSPFELTPLRRIQAKTLKAQGRLFDTLFILQQPSQPLDESIWSLEQDVGEMDLPVVCEISQDKSRDTLTLVLHYNTSLMQDVDAKAMAEAFDMALTALLKFPNASANDTVGFPSQSLSQSNMNAQSSSAFAGKLMHHDFEQNATQQPDTVALEFLHENGKRTVLSFAELNEWANQIAHGLLHQNINVEDIVPIHASKSPQFYASILGVLKSGAAFSPIHPDLPTERKKFMLAELQPKVVLFHDSILDCAENIAGLNVNKVGDFPKDNPVIKDLRPTSLAYCLYTSGSTGVPKAVSMEHRAPIQTIASSRDLIPWNQSSKLLQYAAITFDMCYYDCFLAWTFGFTLCTADQGTMLNDLAATINTLNVDLLDLTPSVAASLRRTHIPGVKWLYCIGEAMTADIIREWESACVNSYGPTEAAFCTTMFSANNDTKASIIGKPFPSTSFAVFPKNGERPLPVFGVGELYIGGTQLAREYLHNSQLSEEKFVQKCGQRFYRSGDMVRMLSDGNFEFIGRADDQVKIRGLRVELGEINHVVQNCDERITIVTTQILKKDDNSKGQLVTFVQPTSPLDIKEQSELRRTAKEAASTHLPAYMVPQFFIFINELPRSMAGKIDKKILTQIFRNSEEVNQNSQEEESGHEWTKIESLIRGIYSKLSDTALDEISPSTTIYQLGLDSISAVQIAAALRKQGHHVNAADAMKHMNCQDLAFFIEGDSNSFSENLESFDFAAFEAAHREEIIDSLHIGSHTVEAVRPCTPLQSGILSHFIAKDGDIYFNYLRLKLGLDVDLQRMRAAWSTAMQRHAILRTGFAHTKDSKVPYAMVQYREDAFDLPWQESESHLKIEQWLAKSQQEAVKKLHRPPWLIRALKEGDDNYLDLALLHAIFDAQSLQLIFDDVAAAYNDTSTGPIIPLDPVLSHILQTGVADTASSTQFWRQLGKVAAPTRFPNLTPLRCEPMPSEIARRFSSTALNELENGCRDKNTSLQVAAMASWASLLAGYTGEKSVTFGVVLSGRNIDSSGEVVFPSITTVPFACNVSKRHDEILESAMRLNIDTQQHQFTPLNDIYKLMGFSNEQLFDSLFAFQKLAKIGKNDGIWTVVDEKATTEYPVSIELEPINGKLEYRLTYLPHMVPKEQASLILEQLDELLRQFIFGVVSDGHLFNSALYSITPAKESVLPSKASLLHELVEFTAMEHPDRVAIEFATSLRNGTYASKKWTYSQLDAEGNRIAHLLISHGVKPGELVGVCFDKCPEASFAMLGILKAGAAFVALDPGAPNARKSFIMQDSGSKVLLSMSPQSADMRRDLDFTLINLDETDLHSNPFTKPSLERNIDVHDRSYCLYTSGTTGTPKGCELTHENAVQALLAFQRLFAGHWDENSRWLQFASFHFDVSVLEQYWSWFVGISVVSAPRDLIFEDLAASIKTLDITHIDLTPSLARILHPDDVPSLCKGVFITGGESLKQEILDVWGPKSVIYNGYGPTEATIGVTMYPRVPSNGKPSNIGPQFDNVGSYVLQPGSDVPVLRGGVGELCVSGKLVGKGYLNRSDLTEKAFPTLERFNERVYRTGDLVRILHDGTFDFLGRADDQVKLRGQRLEIGEINAVIKQSDAAVVDVVTLVLRHPKQQKEQLVAFIVVGSQSKNEPKIALGKSKELSAAKQMCQAKLPPYMVPTHFVALNAMPLNINNKADAKKLKEMYQNLSSSDLQTLSLATHEDDGNWTEKEEKIRDILREAMEIDVKDITKDASFFELGMDSISVIRVARALKSGGFTETTASTTMKNPTIRRLAKVLSEKSQSTDDLGSIVAAQQAIAAVQHRHRRSVARNLAIDADEMESLAPCTPLQQGMIARSWDSGNGLYFNTFRFNLNEKIDITRLREAWQKILDSTQILRTVFVNTDDGFVQLALKQQKLRLDEVTLLDNDDQEDILEQRRNEWVKRNQSHILSPFGLLLVKSATQNLLVVQIFHALYDGISIELVFQNVWNAYNNRSVQSGPPFQSSLAHGPLRSTSGAKEFWEECLAGAKFRPFPTVNDSSDEKPISLSKSIEDLCHFEETRRKLNVTAQTIVQACWAVVLSQFLNSAVTLGTVLSGRSIEFDGADRVNGPMFNTIPYHYRPQHRETWASIIQRTHAFNVAAHPHQHTALRDIMKWCKRGPNQPLFETLFVYQAPDAGDEWRSNDVWKLLDADVAADYPVAMEVENSAAGLKMTLVAQRHVLSKDLAQQLLDDFGTALRQATNEFNATVSMDAGTVDDEPNHGSSHNHVFALNSPNVVNGFEWTDKAITLRREIAYLAQVEPDTIDENTSVFELGLDSIDAIKLSSRLKKQSIHLPVSGVMRSLNIANMSQHAMTDEGQVDKQSHEKILSSQKTKLEDYIRNEGFTQDIENVLPLTPLQEAMVAEMIASEYRRYYNHGVLKLAPETNVDNIQQAWEKVVRESPILRTSFVPVHDPSIESSFAQIIRRQPHDFTKLTSTDIEPDFPTIFEERRRMAMRDSELTPLFFVNIVHAPKQTYIVLSIAHALYDGWSLGLLHQDVDRAYSGQFVPRPSYETSLARILESSEPDAIAFWRDYLSDASPCVFPRKTTDLAYGSQKVYRAQRSSTIPLHEATKFTKKANVSLQTLGQTAHALTMASYTRSMDVAFGAVLSGRDDDKVAELLFPIMNTVVIRCILHGTRQEMLRYVQQNFSTIRQYQHFPLRKALHLAGLQGKPLESLFIYQKSMNSNEVGMKLYENLEGRSEVEFAVCVEMEVVGDQLVWQCAVKEDILDEAGAQELLDRLDGVMKEIINQPHAAVAEFAEGGTSICGLPVCKDKSKPFAEEQLIESPEQTDSKFQSQTARIIREVLSFVSKTPEADITEETTIFHIGLDSISAIKVSSLLRKRGINLSVSEMLKSGTAKRMASIVDARLPATDQAYNVQNMIENSLTAVNRTALLEKIGSSPKDIETWLPATAGQIYMLSMWHNSNGTMFYPEFTYRVHGSISLDSLNKAWKSLTDIHPILRTCLLATEDAKMPYIQVVLRQSETRIHNITGWKDNQITDFTEEQMLHQPLTVLLVSESCNGWDLRLKIHHALYDGVSLPILIQQFQDICKGGEVLSSSMDTLTDFVAANSNPSVSQNRESFWNNYLQGTTGHHLPQPSSPTPSRCEVFKPNLSSKMAPIESLARANNLTTQSLFLASFARLYADMTHTPSDRDIVIGIYLANRSFPNIQNLADSPIPVVNLVPLRVRRPLEINILDAAARIQSDIHEISSAENVGVGLWEIKEWTDVKIDCWVNFLKLPEAEHESADQADGKVRIEQSGKWDKEVRRVTEANMSGTYEMPRELSKESVQEAYLHSLDVEVTVCGDSLDVGLFVPEEMIPLRDAERLMHNIKVGIEGLVNAEK</sequence>
<dbReference type="InterPro" id="IPR000873">
    <property type="entry name" value="AMP-dep_synth/lig_dom"/>
</dbReference>
<dbReference type="InterPro" id="IPR036736">
    <property type="entry name" value="ACP-like_sf"/>
</dbReference>
<dbReference type="STRING" id="97972.A0A2V1DX42"/>
<dbReference type="OrthoDB" id="416786at2759"/>
<dbReference type="GO" id="GO:0016874">
    <property type="term" value="F:ligase activity"/>
    <property type="evidence" value="ECO:0007669"/>
    <property type="project" value="UniProtKB-KW"/>
</dbReference>
<dbReference type="InterPro" id="IPR010071">
    <property type="entry name" value="AA_adenyl_dom"/>
</dbReference>
<comment type="pathway">
    <text evidence="1">Siderophore biosynthesis.</text>
</comment>
<dbReference type="SMART" id="SM00823">
    <property type="entry name" value="PKS_PP"/>
    <property type="match status" value="5"/>
</dbReference>
<dbReference type="GO" id="GO:0031177">
    <property type="term" value="F:phosphopantetheine binding"/>
    <property type="evidence" value="ECO:0007669"/>
    <property type="project" value="InterPro"/>
</dbReference>
<feature type="domain" description="Carrier" evidence="6">
    <location>
        <begin position="4275"/>
        <end position="4351"/>
    </location>
</feature>
<dbReference type="Gene3D" id="3.40.50.12780">
    <property type="entry name" value="N-terminal domain of ligase-like"/>
    <property type="match status" value="4"/>
</dbReference>
<dbReference type="CDD" id="cd05918">
    <property type="entry name" value="A_NRPS_SidN3_like"/>
    <property type="match status" value="4"/>
</dbReference>
<dbReference type="NCBIfam" id="TIGR01733">
    <property type="entry name" value="AA-adenyl-dom"/>
    <property type="match status" value="3"/>
</dbReference>
<dbReference type="Gene3D" id="3.30.559.30">
    <property type="entry name" value="Nonribosomal peptide synthetase, condensation domain"/>
    <property type="match status" value="6"/>
</dbReference>
<dbReference type="EMBL" id="KZ805358">
    <property type="protein sequence ID" value="PVI01410.1"/>
    <property type="molecule type" value="Genomic_DNA"/>
</dbReference>